<dbReference type="NCBIfam" id="TIGR00732">
    <property type="entry name" value="dprA"/>
    <property type="match status" value="1"/>
</dbReference>
<evidence type="ECO:0000259" key="3">
    <source>
        <dbReference type="Pfam" id="PF17782"/>
    </source>
</evidence>
<evidence type="ECO:0000313" key="4">
    <source>
        <dbReference type="EMBL" id="MCR2747330.1"/>
    </source>
</evidence>
<feature type="domain" description="DprA winged helix" evidence="3">
    <location>
        <begin position="303"/>
        <end position="355"/>
    </location>
</feature>
<feature type="domain" description="Smf/DprA SLOG" evidence="2">
    <location>
        <begin position="61"/>
        <end position="267"/>
    </location>
</feature>
<dbReference type="InterPro" id="IPR057666">
    <property type="entry name" value="DrpA_SLOG"/>
</dbReference>
<accession>A0ABT1XJ63</accession>
<dbReference type="Gene3D" id="3.40.50.450">
    <property type="match status" value="1"/>
</dbReference>
<dbReference type="Pfam" id="PF17782">
    <property type="entry name" value="WHD_DprA"/>
    <property type="match status" value="1"/>
</dbReference>
<reference evidence="4" key="1">
    <citation type="submission" date="2022-07" db="EMBL/GenBank/DDBJ databases">
        <authorList>
            <person name="Xamxidin M."/>
        </authorList>
    </citation>
    <scope>NUCLEOTIDE SEQUENCE</scope>
    <source>
        <strain evidence="4">YS8-69</strain>
    </source>
</reference>
<dbReference type="Gene3D" id="1.10.10.10">
    <property type="entry name" value="Winged helix-like DNA-binding domain superfamily/Winged helix DNA-binding domain"/>
    <property type="match status" value="1"/>
</dbReference>
<dbReference type="PANTHER" id="PTHR43022">
    <property type="entry name" value="PROTEIN SMF"/>
    <property type="match status" value="1"/>
</dbReference>
<evidence type="ECO:0000313" key="5">
    <source>
        <dbReference type="Proteomes" id="UP001165267"/>
    </source>
</evidence>
<keyword evidence="5" id="KW-1185">Reference proteome</keyword>
<comment type="caution">
    <text evidence="4">The sequence shown here is derived from an EMBL/GenBank/DDBJ whole genome shotgun (WGS) entry which is preliminary data.</text>
</comment>
<evidence type="ECO:0000256" key="1">
    <source>
        <dbReference type="ARBA" id="ARBA00006525"/>
    </source>
</evidence>
<dbReference type="InterPro" id="IPR036388">
    <property type="entry name" value="WH-like_DNA-bd_sf"/>
</dbReference>
<comment type="similarity">
    <text evidence="1">Belongs to the DprA/Smf family.</text>
</comment>
<sequence length="365" mass="38703">MHNLLGAMNLAYNTTLKARARLELAQQGPSCSLPAPCEAVRLWHAIGNAWLLQSNNRFWVSIHCEDYPKGLLQLKDPPLILFGEGQRQLLNARGVAMVGSRNATRTGIGNAHGFAKAFAQAGWAVVSGLAEGIDGAAHAGALEAKGATIAVLGCGSDEIYPKHHASLKNQIIQQGGLVLSEYPPGTAPQPAFFPRRNRIIAALADALLVVEAALRSGSLITARVASELGRPVAAIPGSIHSSQSKGCHAMIKKGAQLIETAQELLEETLASLPESKMSCLPLLLQEDDSLCHTVLNCDMDTDTELDESLSRVLECLGHDPLHADTLAQQLGLSSDEALAALTELELSGLVLGESGNRWVRTNGVC</sequence>
<dbReference type="PANTHER" id="PTHR43022:SF1">
    <property type="entry name" value="PROTEIN SMF"/>
    <property type="match status" value="1"/>
</dbReference>
<dbReference type="Pfam" id="PF02481">
    <property type="entry name" value="DNA_processg_A"/>
    <property type="match status" value="1"/>
</dbReference>
<dbReference type="SUPFAM" id="SSF102405">
    <property type="entry name" value="MCP/YpsA-like"/>
    <property type="match status" value="1"/>
</dbReference>
<proteinExistence type="inferred from homology"/>
<dbReference type="InterPro" id="IPR041614">
    <property type="entry name" value="DprA_WH"/>
</dbReference>
<organism evidence="4 5">
    <name type="scientific">Limnobacter parvus</name>
    <dbReference type="NCBI Taxonomy" id="2939690"/>
    <lineage>
        <taxon>Bacteria</taxon>
        <taxon>Pseudomonadati</taxon>
        <taxon>Pseudomonadota</taxon>
        <taxon>Betaproteobacteria</taxon>
        <taxon>Burkholderiales</taxon>
        <taxon>Burkholderiaceae</taxon>
        <taxon>Limnobacter</taxon>
    </lineage>
</organism>
<dbReference type="EMBL" id="JANKHG010000018">
    <property type="protein sequence ID" value="MCR2747330.1"/>
    <property type="molecule type" value="Genomic_DNA"/>
</dbReference>
<gene>
    <name evidence="4" type="primary">dprA</name>
    <name evidence="4" type="ORF">NSP04_11775</name>
</gene>
<dbReference type="InterPro" id="IPR003488">
    <property type="entry name" value="DprA"/>
</dbReference>
<protein>
    <submittedName>
        <fullName evidence="4">DNA-processing protein DprA</fullName>
    </submittedName>
</protein>
<dbReference type="RefSeq" id="WP_257512550.1">
    <property type="nucleotide sequence ID" value="NZ_JANKHG010000018.1"/>
</dbReference>
<evidence type="ECO:0000259" key="2">
    <source>
        <dbReference type="Pfam" id="PF02481"/>
    </source>
</evidence>
<dbReference type="Proteomes" id="UP001165267">
    <property type="component" value="Unassembled WGS sequence"/>
</dbReference>
<name>A0ABT1XJ63_9BURK</name>